<protein>
    <submittedName>
        <fullName evidence="2">SNF5-domain-containing protein</fullName>
    </submittedName>
</protein>
<dbReference type="OrthoDB" id="10258327at2759"/>
<feature type="region of interest" description="Disordered" evidence="1">
    <location>
        <begin position="180"/>
        <end position="240"/>
    </location>
</feature>
<dbReference type="InParanoid" id="A0A0H2RYZ0"/>
<feature type="compositionally biased region" description="Polar residues" evidence="1">
    <location>
        <begin position="222"/>
        <end position="235"/>
    </location>
</feature>
<reference evidence="2 3" key="1">
    <citation type="submission" date="2015-04" db="EMBL/GenBank/DDBJ databases">
        <title>Complete genome sequence of Schizopora paradoxa KUC8140, a cosmopolitan wood degrader in East Asia.</title>
        <authorList>
            <consortium name="DOE Joint Genome Institute"/>
            <person name="Min B."/>
            <person name="Park H."/>
            <person name="Jang Y."/>
            <person name="Kim J.-J."/>
            <person name="Kim K.H."/>
            <person name="Pangilinan J."/>
            <person name="Lipzen A."/>
            <person name="Riley R."/>
            <person name="Grigoriev I.V."/>
            <person name="Spatafora J.W."/>
            <person name="Choi I.-G."/>
        </authorList>
    </citation>
    <scope>NUCLEOTIDE SEQUENCE [LARGE SCALE GENOMIC DNA]</scope>
    <source>
        <strain evidence="2 3">KUC8140</strain>
    </source>
</reference>
<feature type="compositionally biased region" description="Low complexity" evidence="1">
    <location>
        <begin position="29"/>
        <end position="44"/>
    </location>
</feature>
<feature type="compositionally biased region" description="Acidic residues" evidence="1">
    <location>
        <begin position="180"/>
        <end position="196"/>
    </location>
</feature>
<dbReference type="GO" id="GO:0000228">
    <property type="term" value="C:nuclear chromosome"/>
    <property type="evidence" value="ECO:0007669"/>
    <property type="project" value="InterPro"/>
</dbReference>
<gene>
    <name evidence="2" type="ORF">SCHPADRAFT_850565</name>
</gene>
<dbReference type="EMBL" id="KQ085939">
    <property type="protein sequence ID" value="KLO14738.1"/>
    <property type="molecule type" value="Genomic_DNA"/>
</dbReference>
<dbReference type="InterPro" id="IPR006939">
    <property type="entry name" value="SNF5"/>
</dbReference>
<proteinExistence type="predicted"/>
<organism evidence="2 3">
    <name type="scientific">Schizopora paradoxa</name>
    <dbReference type="NCBI Taxonomy" id="27342"/>
    <lineage>
        <taxon>Eukaryota</taxon>
        <taxon>Fungi</taxon>
        <taxon>Dikarya</taxon>
        <taxon>Basidiomycota</taxon>
        <taxon>Agaricomycotina</taxon>
        <taxon>Agaricomycetes</taxon>
        <taxon>Hymenochaetales</taxon>
        <taxon>Schizoporaceae</taxon>
        <taxon>Schizopora</taxon>
    </lineage>
</organism>
<dbReference type="Pfam" id="PF04855">
    <property type="entry name" value="SNF5"/>
    <property type="match status" value="1"/>
</dbReference>
<name>A0A0H2RYZ0_9AGAM</name>
<dbReference type="Proteomes" id="UP000053477">
    <property type="component" value="Unassembled WGS sequence"/>
</dbReference>
<dbReference type="GO" id="GO:0006338">
    <property type="term" value="P:chromatin remodeling"/>
    <property type="evidence" value="ECO:0007669"/>
    <property type="project" value="InterPro"/>
</dbReference>
<feature type="compositionally biased region" description="Pro residues" evidence="1">
    <location>
        <begin position="95"/>
        <end position="118"/>
    </location>
</feature>
<evidence type="ECO:0000313" key="2">
    <source>
        <dbReference type="EMBL" id="KLO14738.1"/>
    </source>
</evidence>
<evidence type="ECO:0000256" key="1">
    <source>
        <dbReference type="SAM" id="MobiDB-lite"/>
    </source>
</evidence>
<feature type="region of interest" description="Disordered" evidence="1">
    <location>
        <begin position="29"/>
        <end position="122"/>
    </location>
</feature>
<evidence type="ECO:0000313" key="3">
    <source>
        <dbReference type="Proteomes" id="UP000053477"/>
    </source>
</evidence>
<keyword evidence="3" id="KW-1185">Reference proteome</keyword>
<sequence>MPAPTPGTSTFQANLSGMSDAQLKQAISQLSSAAQAAGYASFQQPAVQASGAGATTFEPKQWSATPVSKPAQRRRDRPTRTGSATPVQNYAPTPQYQPMPPMQRPQAPVLPPPPPPPQQHRYVARAPLPTVPQAAISTYASRLRTGTTLLMQPILATSTNANAGRVGTRRGGVINYAEPGSEEELDAGQIESDDSDFVASGGTRSQLRASRSRIGGGGGQFYQHSFASHQNSPAPQTGRHELDQSYLGMIPPSRFIKARRVEPTQHEYPSQDALDSQAKKHAALVPVRVEFETETHRIRDCFLWDMNDDLIKPEAFARIFCNDLDLPPGMWAETVANQIRAQIEENEGVASIDLGTGMEGYVTEEATDEMEMDVPECRVILSIDVQIATFHLMDHIEWDLLSPLTPEEFAKGLCADIGLTGEAAPLIAHAIHEEILKHKRDAIEWGIIGGEVAPVSTPAEDTASADKRDRSGLGLVKDKTALGLGMNSWGRAPRDGLGRGPRPLRSVWKDWNDAEEYATRFELLTAEEVERREIERERASRRLRRETSRFQHSTATRRRR</sequence>
<feature type="compositionally biased region" description="Basic and acidic residues" evidence="1">
    <location>
        <begin position="532"/>
        <end position="549"/>
    </location>
</feature>
<feature type="region of interest" description="Disordered" evidence="1">
    <location>
        <begin position="532"/>
        <end position="560"/>
    </location>
</feature>
<accession>A0A0H2RYZ0</accession>
<dbReference type="FunCoup" id="A0A0H2RYZ0">
    <property type="interactions" value="514"/>
</dbReference>
<dbReference type="STRING" id="27342.A0A0H2RYZ0"/>
<dbReference type="AlphaFoldDB" id="A0A0H2RYZ0"/>